<comment type="catalytic activity">
    <reaction evidence="13">
        <text>N(6)-L-threonylcarbamoyladenosine(37) in tRNA + (sulfur carrier)-SH + AH2 + 2 S-adenosyl-L-methionine = 2-methylsulfanyl-N(6)-L-threonylcarbamoyladenosine(37) in tRNA + (sulfur carrier)-H + 5'-deoxyadenosine + L-methionine + A + S-adenosyl-L-homocysteine + 2 H(+)</text>
        <dbReference type="Rhea" id="RHEA:37075"/>
        <dbReference type="Rhea" id="RHEA-COMP:10163"/>
        <dbReference type="Rhea" id="RHEA-COMP:11092"/>
        <dbReference type="Rhea" id="RHEA-COMP:14737"/>
        <dbReference type="Rhea" id="RHEA-COMP:14739"/>
        <dbReference type="ChEBI" id="CHEBI:13193"/>
        <dbReference type="ChEBI" id="CHEBI:15378"/>
        <dbReference type="ChEBI" id="CHEBI:17319"/>
        <dbReference type="ChEBI" id="CHEBI:17499"/>
        <dbReference type="ChEBI" id="CHEBI:29917"/>
        <dbReference type="ChEBI" id="CHEBI:57844"/>
        <dbReference type="ChEBI" id="CHEBI:57856"/>
        <dbReference type="ChEBI" id="CHEBI:59789"/>
        <dbReference type="ChEBI" id="CHEBI:64428"/>
        <dbReference type="ChEBI" id="CHEBI:74418"/>
        <dbReference type="ChEBI" id="CHEBI:74420"/>
        <dbReference type="EC" id="2.8.4.5"/>
    </reaction>
</comment>
<dbReference type="CDD" id="cd01335">
    <property type="entry name" value="Radical_SAM"/>
    <property type="match status" value="1"/>
</dbReference>
<dbReference type="EMBL" id="MZGV01000007">
    <property type="protein sequence ID" value="OPJ63850.1"/>
    <property type="molecule type" value="Genomic_DNA"/>
</dbReference>
<evidence type="ECO:0000256" key="4">
    <source>
        <dbReference type="ARBA" id="ARBA00022485"/>
    </source>
</evidence>
<evidence type="ECO:0000256" key="8">
    <source>
        <dbReference type="ARBA" id="ARBA00022694"/>
    </source>
</evidence>
<accession>A0A1V4IVJ4</accession>
<comment type="cofactor">
    <cofactor evidence="1">
        <name>[4Fe-4S] cluster</name>
        <dbReference type="ChEBI" id="CHEBI:49883"/>
    </cofactor>
</comment>
<dbReference type="NCBIfam" id="TIGR01579">
    <property type="entry name" value="MiaB-like-C"/>
    <property type="match status" value="1"/>
</dbReference>
<dbReference type="PROSITE" id="PS51918">
    <property type="entry name" value="RADICAL_SAM"/>
    <property type="match status" value="1"/>
</dbReference>
<evidence type="ECO:0000256" key="1">
    <source>
        <dbReference type="ARBA" id="ARBA00001966"/>
    </source>
</evidence>
<organism evidence="18 19">
    <name type="scientific">Clostridium oryzae</name>
    <dbReference type="NCBI Taxonomy" id="1450648"/>
    <lineage>
        <taxon>Bacteria</taxon>
        <taxon>Bacillati</taxon>
        <taxon>Bacillota</taxon>
        <taxon>Clostridia</taxon>
        <taxon>Eubacteriales</taxon>
        <taxon>Clostridiaceae</taxon>
        <taxon>Clostridium</taxon>
    </lineage>
</organism>
<keyword evidence="6 18" id="KW-0808">Transferase</keyword>
<comment type="function">
    <text evidence="2">Catalyzes the methylthiolation of N6-threonylcarbamoyladenosine (t(6)A), leading to the formation of 2-methylthio-N6-threonylcarbamoyladenosine (ms(2)t(6)A) at position 37 in tRNAs that read codons beginning with adenine.</text>
</comment>
<dbReference type="Pfam" id="PF04055">
    <property type="entry name" value="Radical_SAM"/>
    <property type="match status" value="1"/>
</dbReference>
<dbReference type="InterPro" id="IPR005839">
    <property type="entry name" value="Methylthiotransferase"/>
</dbReference>
<dbReference type="NCBIfam" id="TIGR00089">
    <property type="entry name" value="MiaB/RimO family radical SAM methylthiotransferase"/>
    <property type="match status" value="1"/>
</dbReference>
<dbReference type="InterPro" id="IPR006638">
    <property type="entry name" value="Elp3/MiaA/NifB-like_rSAM"/>
</dbReference>
<evidence type="ECO:0000256" key="6">
    <source>
        <dbReference type="ARBA" id="ARBA00022679"/>
    </source>
</evidence>
<dbReference type="FunFam" id="3.40.50.12160:FF:000004">
    <property type="entry name" value="Threonylcarbamoyladenosine tRNA methylthiotransferase MtaB"/>
    <property type="match status" value="1"/>
</dbReference>
<keyword evidence="8" id="KW-0819">tRNA processing</keyword>
<dbReference type="GO" id="GO:0035598">
    <property type="term" value="F:tRNA (N(6)-L-threonylcarbamoyladenosine(37)-C(2))-methylthiotransferase activity"/>
    <property type="evidence" value="ECO:0007669"/>
    <property type="project" value="UniProtKB-EC"/>
</dbReference>
<evidence type="ECO:0000259" key="16">
    <source>
        <dbReference type="PROSITE" id="PS51449"/>
    </source>
</evidence>
<dbReference type="STRING" id="1450648.CLORY_10340"/>
<sequence length="447" mass="51038">MNNNENIDRLKKTVGMLTLGCRVNQYETEAMAEKFVKDGYDVVDFNDYADVYVVNTCTVTSMSDKKSRQMIGRARRRNEDAVIAVVGCYSQVAPDEVAAIEGVDVVLGNRNKGDVVYWVNRALQDREKIVNIKDVFRDKQFEELSIDTYQDKTRAFLKIQDGCNRFCSYCLIPYARGSVCSKSSDLVIAEAKELAANGFKEIILTGIHTASYGADLKENVGLVDIIEKVNEIDGIERIRIGSIDPTFFTDNVIDRIAKCEKACPHFHLSLQSGCDETLRRMNRRYTAEEYRKIVYELREKINNVSITTDVIVGFPGETEEEFNTTYEFLKDIQLSKTHIFKYSPRKGTAAAKMKDDIIPQEKERRSNLLLELNLKNERKFIEKFIGFDMKVLYEQRVSKAEDMYEGYADNYIKVISRLKSEDEIGKILSTKLITASDEFAYGSIDAV</sequence>
<dbReference type="AlphaFoldDB" id="A0A1V4IVJ4"/>
<evidence type="ECO:0000256" key="12">
    <source>
        <dbReference type="ARBA" id="ARBA00031213"/>
    </source>
</evidence>
<keyword evidence="5" id="KW-0963">Cytoplasm</keyword>
<dbReference type="InterPro" id="IPR007197">
    <property type="entry name" value="rSAM"/>
</dbReference>
<keyword evidence="10" id="KW-0408">Iron</keyword>
<keyword evidence="4" id="KW-0004">4Fe-4S</keyword>
<evidence type="ECO:0000313" key="19">
    <source>
        <dbReference type="Proteomes" id="UP000190080"/>
    </source>
</evidence>
<dbReference type="InterPro" id="IPR020612">
    <property type="entry name" value="Methylthiotransferase_CS"/>
</dbReference>
<evidence type="ECO:0000256" key="5">
    <source>
        <dbReference type="ARBA" id="ARBA00022490"/>
    </source>
</evidence>
<comment type="similarity">
    <text evidence="14">Belongs to the methylthiotransferase family. MtaB subfamily.</text>
</comment>
<evidence type="ECO:0000259" key="17">
    <source>
        <dbReference type="PROSITE" id="PS51918"/>
    </source>
</evidence>
<dbReference type="InterPro" id="IPR034557">
    <property type="entry name" value="ThrcA_tRNA_MEthiotransferase"/>
</dbReference>
<dbReference type="SFLD" id="SFLDF00295">
    <property type="entry name" value="threonylcarbamoyladenosine_tRN"/>
    <property type="match status" value="1"/>
</dbReference>
<evidence type="ECO:0000256" key="15">
    <source>
        <dbReference type="ARBA" id="ARBA00069898"/>
    </source>
</evidence>
<dbReference type="FunFam" id="3.80.30.20:FF:000001">
    <property type="entry name" value="tRNA-2-methylthio-N(6)-dimethylallyladenosine synthase 2"/>
    <property type="match status" value="1"/>
</dbReference>
<proteinExistence type="inferred from homology"/>
<dbReference type="PANTHER" id="PTHR11918">
    <property type="entry name" value="RADICAL SAM PROTEINS"/>
    <property type="match status" value="1"/>
</dbReference>
<feature type="domain" description="Radical SAM core" evidence="17">
    <location>
        <begin position="149"/>
        <end position="379"/>
    </location>
</feature>
<dbReference type="InterPro" id="IPR023404">
    <property type="entry name" value="rSAM_horseshoe"/>
</dbReference>
<keyword evidence="19" id="KW-1185">Reference proteome</keyword>
<evidence type="ECO:0000256" key="9">
    <source>
        <dbReference type="ARBA" id="ARBA00022723"/>
    </source>
</evidence>
<evidence type="ECO:0000256" key="14">
    <source>
        <dbReference type="ARBA" id="ARBA00061574"/>
    </source>
</evidence>
<dbReference type="SMART" id="SM00729">
    <property type="entry name" value="Elp3"/>
    <property type="match status" value="1"/>
</dbReference>
<name>A0A1V4IVJ4_9CLOT</name>
<evidence type="ECO:0000256" key="2">
    <source>
        <dbReference type="ARBA" id="ARBA00002399"/>
    </source>
</evidence>
<dbReference type="Gene3D" id="3.40.50.12160">
    <property type="entry name" value="Methylthiotransferase, N-terminal domain"/>
    <property type="match status" value="1"/>
</dbReference>
<evidence type="ECO:0000256" key="11">
    <source>
        <dbReference type="ARBA" id="ARBA00023014"/>
    </source>
</evidence>
<dbReference type="GO" id="GO:0051539">
    <property type="term" value="F:4 iron, 4 sulfur cluster binding"/>
    <property type="evidence" value="ECO:0007669"/>
    <property type="project" value="UniProtKB-KW"/>
</dbReference>
<dbReference type="GO" id="GO:0046872">
    <property type="term" value="F:metal ion binding"/>
    <property type="evidence" value="ECO:0007669"/>
    <property type="project" value="UniProtKB-KW"/>
</dbReference>
<dbReference type="InterPro" id="IPR058240">
    <property type="entry name" value="rSAM_sf"/>
</dbReference>
<keyword evidence="7" id="KW-0949">S-adenosyl-L-methionine</keyword>
<evidence type="ECO:0000256" key="7">
    <source>
        <dbReference type="ARBA" id="ARBA00022691"/>
    </source>
</evidence>
<dbReference type="InterPro" id="IPR006467">
    <property type="entry name" value="MiaB-like_bact"/>
</dbReference>
<evidence type="ECO:0000256" key="13">
    <source>
        <dbReference type="ARBA" id="ARBA00051661"/>
    </source>
</evidence>
<dbReference type="PANTHER" id="PTHR11918:SF45">
    <property type="entry name" value="THREONYLCARBAMOYLADENOSINE TRNA METHYLTHIOTRANSFERASE"/>
    <property type="match status" value="1"/>
</dbReference>
<dbReference type="InterPro" id="IPR038135">
    <property type="entry name" value="Methylthiotransferase_N_sf"/>
</dbReference>
<dbReference type="SUPFAM" id="SSF102114">
    <property type="entry name" value="Radical SAM enzymes"/>
    <property type="match status" value="1"/>
</dbReference>
<dbReference type="SFLD" id="SFLDG01082">
    <property type="entry name" value="B12-binding_domain_containing"/>
    <property type="match status" value="1"/>
</dbReference>
<dbReference type="PROSITE" id="PS51449">
    <property type="entry name" value="MTTASE_N"/>
    <property type="match status" value="1"/>
</dbReference>
<protein>
    <recommendedName>
        <fullName evidence="15">Threonylcarbamoyladenosine tRNA methylthiotransferase MtaB</fullName>
        <ecNumber evidence="3">2.8.4.5</ecNumber>
    </recommendedName>
    <alternativeName>
        <fullName evidence="12">tRNA-t(6)A37 methylthiotransferase</fullName>
    </alternativeName>
</protein>
<keyword evidence="11" id="KW-0411">Iron-sulfur</keyword>
<gene>
    <name evidence="18" type="primary">mtaB</name>
    <name evidence="18" type="ORF">CLORY_10340</name>
</gene>
<dbReference type="Gene3D" id="3.80.30.20">
    <property type="entry name" value="tm_1862 like domain"/>
    <property type="match status" value="1"/>
</dbReference>
<dbReference type="RefSeq" id="WP_242954345.1">
    <property type="nucleotide sequence ID" value="NZ_MZGV01000007.1"/>
</dbReference>
<keyword evidence="9" id="KW-0479">Metal-binding</keyword>
<evidence type="ECO:0000256" key="3">
    <source>
        <dbReference type="ARBA" id="ARBA00013273"/>
    </source>
</evidence>
<dbReference type="InterPro" id="IPR013848">
    <property type="entry name" value="Methylthiotransferase_N"/>
</dbReference>
<dbReference type="SFLD" id="SFLDG01061">
    <property type="entry name" value="methylthiotransferase"/>
    <property type="match status" value="1"/>
</dbReference>
<feature type="domain" description="MTTase N-terminal" evidence="16">
    <location>
        <begin position="12"/>
        <end position="124"/>
    </location>
</feature>
<dbReference type="EC" id="2.8.4.5" evidence="3"/>
<dbReference type="PROSITE" id="PS01278">
    <property type="entry name" value="MTTASE_RADICAL"/>
    <property type="match status" value="1"/>
</dbReference>
<comment type="caution">
    <text evidence="18">The sequence shown here is derived from an EMBL/GenBank/DDBJ whole genome shotgun (WGS) entry which is preliminary data.</text>
</comment>
<dbReference type="Pfam" id="PF00919">
    <property type="entry name" value="UPF0004"/>
    <property type="match status" value="1"/>
</dbReference>
<evidence type="ECO:0000313" key="18">
    <source>
        <dbReference type="EMBL" id="OPJ63850.1"/>
    </source>
</evidence>
<reference evidence="18 19" key="1">
    <citation type="submission" date="2017-03" db="EMBL/GenBank/DDBJ databases">
        <title>Genome sequence of Clostridium oryzae DSM 28571.</title>
        <authorList>
            <person name="Poehlein A."/>
            <person name="Daniel R."/>
        </authorList>
    </citation>
    <scope>NUCLEOTIDE SEQUENCE [LARGE SCALE GENOMIC DNA]</scope>
    <source>
        <strain evidence="18 19">DSM 28571</strain>
    </source>
</reference>
<dbReference type="Proteomes" id="UP000190080">
    <property type="component" value="Unassembled WGS sequence"/>
</dbReference>
<dbReference type="SFLD" id="SFLDS00029">
    <property type="entry name" value="Radical_SAM"/>
    <property type="match status" value="1"/>
</dbReference>
<evidence type="ECO:0000256" key="10">
    <source>
        <dbReference type="ARBA" id="ARBA00023004"/>
    </source>
</evidence>